<dbReference type="AlphaFoldDB" id="A0A2G8KV75"/>
<dbReference type="Pfam" id="PF00059">
    <property type="entry name" value="Lectin_C"/>
    <property type="match status" value="1"/>
</dbReference>
<dbReference type="InterPro" id="IPR001304">
    <property type="entry name" value="C-type_lectin-like"/>
</dbReference>
<dbReference type="InterPro" id="IPR016187">
    <property type="entry name" value="CTDL_fold"/>
</dbReference>
<dbReference type="PANTHER" id="PTHR22803">
    <property type="entry name" value="MANNOSE, PHOSPHOLIPASE, LECTIN RECEPTOR RELATED"/>
    <property type="match status" value="1"/>
</dbReference>
<evidence type="ECO:0000256" key="1">
    <source>
        <dbReference type="SAM" id="SignalP"/>
    </source>
</evidence>
<dbReference type="EMBL" id="MRZV01000356">
    <property type="protein sequence ID" value="PIK51810.1"/>
    <property type="molecule type" value="Genomic_DNA"/>
</dbReference>
<protein>
    <submittedName>
        <fullName evidence="3">Putative macrophage mannose receptor 1</fullName>
    </submittedName>
</protein>
<feature type="chain" id="PRO_5013795614" evidence="1">
    <location>
        <begin position="20"/>
        <end position="171"/>
    </location>
</feature>
<organism evidence="3 4">
    <name type="scientific">Stichopus japonicus</name>
    <name type="common">Sea cucumber</name>
    <dbReference type="NCBI Taxonomy" id="307972"/>
    <lineage>
        <taxon>Eukaryota</taxon>
        <taxon>Metazoa</taxon>
        <taxon>Echinodermata</taxon>
        <taxon>Eleutherozoa</taxon>
        <taxon>Echinozoa</taxon>
        <taxon>Holothuroidea</taxon>
        <taxon>Aspidochirotacea</taxon>
        <taxon>Aspidochirotida</taxon>
        <taxon>Stichopodidae</taxon>
        <taxon>Apostichopus</taxon>
    </lineage>
</organism>
<evidence type="ECO:0000313" key="4">
    <source>
        <dbReference type="Proteomes" id="UP000230750"/>
    </source>
</evidence>
<dbReference type="Gene3D" id="3.10.100.10">
    <property type="entry name" value="Mannose-Binding Protein A, subunit A"/>
    <property type="match status" value="1"/>
</dbReference>
<evidence type="ECO:0000259" key="2">
    <source>
        <dbReference type="PROSITE" id="PS50041"/>
    </source>
</evidence>
<dbReference type="SUPFAM" id="SSF56436">
    <property type="entry name" value="C-type lectin-like"/>
    <property type="match status" value="1"/>
</dbReference>
<accession>A0A2G8KV75</accession>
<dbReference type="OrthoDB" id="441660at2759"/>
<name>A0A2G8KV75_STIJA</name>
<comment type="caution">
    <text evidence="3">The sequence shown here is derived from an EMBL/GenBank/DDBJ whole genome shotgun (WGS) entry which is preliminary data.</text>
</comment>
<dbReference type="Proteomes" id="UP000230750">
    <property type="component" value="Unassembled WGS sequence"/>
</dbReference>
<sequence>MGLLLITVFVSVMLGACQGQQCPHGWTFALGNCYRWYNGPDRLNWYDAQNFCQHEASQDCGWPCNSNLVSIVSGEENSFLLDYWRTSREPVDPSLGQHYWIGFSEIGLTLSFEWSDGSPITYNNWDNGEPNDGSGVQFCGVMWKGVHNEDIGTWDDQPCTLEKPFICKYRL</sequence>
<keyword evidence="4" id="KW-1185">Reference proteome</keyword>
<dbReference type="InterPro" id="IPR016186">
    <property type="entry name" value="C-type_lectin-like/link_sf"/>
</dbReference>
<feature type="signal peptide" evidence="1">
    <location>
        <begin position="1"/>
        <end position="19"/>
    </location>
</feature>
<gene>
    <name evidence="3" type="ORF">BSL78_11334</name>
</gene>
<dbReference type="SMART" id="SM00034">
    <property type="entry name" value="CLECT"/>
    <property type="match status" value="1"/>
</dbReference>
<dbReference type="PROSITE" id="PS50041">
    <property type="entry name" value="C_TYPE_LECTIN_2"/>
    <property type="match status" value="1"/>
</dbReference>
<evidence type="ECO:0000313" key="3">
    <source>
        <dbReference type="EMBL" id="PIK51810.1"/>
    </source>
</evidence>
<reference evidence="3 4" key="1">
    <citation type="journal article" date="2017" name="PLoS Biol.">
        <title>The sea cucumber genome provides insights into morphological evolution and visceral regeneration.</title>
        <authorList>
            <person name="Zhang X."/>
            <person name="Sun L."/>
            <person name="Yuan J."/>
            <person name="Sun Y."/>
            <person name="Gao Y."/>
            <person name="Zhang L."/>
            <person name="Li S."/>
            <person name="Dai H."/>
            <person name="Hamel J.F."/>
            <person name="Liu C."/>
            <person name="Yu Y."/>
            <person name="Liu S."/>
            <person name="Lin W."/>
            <person name="Guo K."/>
            <person name="Jin S."/>
            <person name="Xu P."/>
            <person name="Storey K.B."/>
            <person name="Huan P."/>
            <person name="Zhang T."/>
            <person name="Zhou Y."/>
            <person name="Zhang J."/>
            <person name="Lin C."/>
            <person name="Li X."/>
            <person name="Xing L."/>
            <person name="Huo D."/>
            <person name="Sun M."/>
            <person name="Wang L."/>
            <person name="Mercier A."/>
            <person name="Li F."/>
            <person name="Yang H."/>
            <person name="Xiang J."/>
        </authorList>
    </citation>
    <scope>NUCLEOTIDE SEQUENCE [LARGE SCALE GENOMIC DNA]</scope>
    <source>
        <strain evidence="3">Shaxun</strain>
        <tissue evidence="3">Muscle</tissue>
    </source>
</reference>
<proteinExistence type="predicted"/>
<feature type="domain" description="C-type lectin" evidence="2">
    <location>
        <begin position="29"/>
        <end position="168"/>
    </location>
</feature>
<keyword evidence="3" id="KW-0675">Receptor</keyword>
<dbReference type="InterPro" id="IPR050111">
    <property type="entry name" value="C-type_lectin/snaclec_domain"/>
</dbReference>
<keyword evidence="1" id="KW-0732">Signal</keyword>